<reference evidence="1" key="1">
    <citation type="submission" date="2022-09" db="EMBL/GenBank/DDBJ databases">
        <title>Tahibacter sp. nov., isolated from a fresh water.</title>
        <authorList>
            <person name="Baek J.H."/>
            <person name="Lee J.K."/>
            <person name="Kim J.M."/>
            <person name="Jeon C.O."/>
        </authorList>
    </citation>
    <scope>NUCLEOTIDE SEQUENCE</scope>
    <source>
        <strain evidence="1">W38</strain>
    </source>
</reference>
<organism evidence="1 2">
    <name type="scientific">Tahibacter amnicola</name>
    <dbReference type="NCBI Taxonomy" id="2976241"/>
    <lineage>
        <taxon>Bacteria</taxon>
        <taxon>Pseudomonadati</taxon>
        <taxon>Pseudomonadota</taxon>
        <taxon>Gammaproteobacteria</taxon>
        <taxon>Lysobacterales</taxon>
        <taxon>Rhodanobacteraceae</taxon>
        <taxon>Tahibacter</taxon>
    </lineage>
</organism>
<dbReference type="InterPro" id="IPR036188">
    <property type="entry name" value="FAD/NAD-bd_sf"/>
</dbReference>
<dbReference type="PANTHER" id="PTHR43747:SF1">
    <property type="entry name" value="SLR1998 PROTEIN"/>
    <property type="match status" value="1"/>
</dbReference>
<dbReference type="Pfam" id="PF12831">
    <property type="entry name" value="FAD_oxidored"/>
    <property type="match status" value="1"/>
</dbReference>
<gene>
    <name evidence="1" type="ORF">N4264_04400</name>
</gene>
<dbReference type="Gene3D" id="3.30.9.100">
    <property type="match status" value="1"/>
</dbReference>
<dbReference type="PANTHER" id="PTHR43747">
    <property type="entry name" value="FAD-BINDING PROTEIN"/>
    <property type="match status" value="1"/>
</dbReference>
<dbReference type="InterPro" id="IPR050816">
    <property type="entry name" value="Flavin-dep_Halogenase_NPB"/>
</dbReference>
<dbReference type="EMBL" id="CP104694">
    <property type="protein sequence ID" value="UXI68903.1"/>
    <property type="molecule type" value="Genomic_DNA"/>
</dbReference>
<accession>A0ABY6BFV1</accession>
<dbReference type="RefSeq" id="WP_261695862.1">
    <property type="nucleotide sequence ID" value="NZ_CP104694.1"/>
</dbReference>
<evidence type="ECO:0000313" key="2">
    <source>
        <dbReference type="Proteomes" id="UP001064632"/>
    </source>
</evidence>
<evidence type="ECO:0000313" key="1">
    <source>
        <dbReference type="EMBL" id="UXI68903.1"/>
    </source>
</evidence>
<keyword evidence="2" id="KW-1185">Reference proteome</keyword>
<protein>
    <submittedName>
        <fullName evidence="1">Tryptophan 7-halogenase</fullName>
    </submittedName>
</protein>
<dbReference type="Gene3D" id="3.50.50.60">
    <property type="entry name" value="FAD/NAD(P)-binding domain"/>
    <property type="match status" value="1"/>
</dbReference>
<sequence>MNTVHETDVAILGAGPAGLAAALRLRQLDYRVALVDKADLPRPNIGESLTPGVPAILASLEADDVLAQVPQRATQRVLRCWESTDAAWSVRENAPHIIVDRSQWDLALLELARSRGVHALTGVASVTIDGTAGAWWIETGSAQHRIRAKWILDARGRRCARDTVALAPPLLALWTDLPHTGVPEVRIEAAMDGWLWGAPLPNGAYRLMAFCDPRTRRAGPGRSPKPGEWLSATVRRSQMFRTWADDCQSATIATCGATPYLRGDGWLPGCLTLGDAAFAVDPISSSGVEKAMRYSLQAVAALHTVMTEPGDASMAHAFLQERLIETAARHAQWTERTYAGAWPAKSQPFWLDRSVSFTAQMRDDGFDPLRRRVERARVAAASDPATPVGDTPLLETALFRRVRVDNELRLVDTPCLVDDRVRRRAAISHPRLTRPVAFVDGVELAPLLASLRYVDHLHQWLDWCTYTMPRAQALGVAGWLLHHGLIVADDGARA</sequence>
<proteinExistence type="predicted"/>
<dbReference type="SUPFAM" id="SSF51905">
    <property type="entry name" value="FAD/NAD(P)-binding domain"/>
    <property type="match status" value="1"/>
</dbReference>
<name>A0ABY6BFV1_9GAMM</name>
<dbReference type="Proteomes" id="UP001064632">
    <property type="component" value="Chromosome"/>
</dbReference>